<evidence type="ECO:0000256" key="1">
    <source>
        <dbReference type="SAM" id="Coils"/>
    </source>
</evidence>
<dbReference type="GeneID" id="89937747"/>
<accession>A0AAN6YTR7</accession>
<feature type="coiled-coil region" evidence="1">
    <location>
        <begin position="288"/>
        <end position="368"/>
    </location>
</feature>
<evidence type="ECO:0000313" key="3">
    <source>
        <dbReference type="EMBL" id="KAK4112854.1"/>
    </source>
</evidence>
<organism evidence="3 4">
    <name type="scientific">Canariomyces notabilis</name>
    <dbReference type="NCBI Taxonomy" id="2074819"/>
    <lineage>
        <taxon>Eukaryota</taxon>
        <taxon>Fungi</taxon>
        <taxon>Dikarya</taxon>
        <taxon>Ascomycota</taxon>
        <taxon>Pezizomycotina</taxon>
        <taxon>Sordariomycetes</taxon>
        <taxon>Sordariomycetidae</taxon>
        <taxon>Sordariales</taxon>
        <taxon>Chaetomiaceae</taxon>
        <taxon>Canariomyces</taxon>
    </lineage>
</organism>
<keyword evidence="1" id="KW-0175">Coiled coil</keyword>
<keyword evidence="4" id="KW-1185">Reference proteome</keyword>
<reference evidence="3" key="1">
    <citation type="journal article" date="2023" name="Mol. Phylogenet. Evol.">
        <title>Genome-scale phylogeny and comparative genomics of the fungal order Sordariales.</title>
        <authorList>
            <person name="Hensen N."/>
            <person name="Bonometti L."/>
            <person name="Westerberg I."/>
            <person name="Brannstrom I.O."/>
            <person name="Guillou S."/>
            <person name="Cros-Aarteil S."/>
            <person name="Calhoun S."/>
            <person name="Haridas S."/>
            <person name="Kuo A."/>
            <person name="Mondo S."/>
            <person name="Pangilinan J."/>
            <person name="Riley R."/>
            <person name="LaButti K."/>
            <person name="Andreopoulos B."/>
            <person name="Lipzen A."/>
            <person name="Chen C."/>
            <person name="Yan M."/>
            <person name="Daum C."/>
            <person name="Ng V."/>
            <person name="Clum A."/>
            <person name="Steindorff A."/>
            <person name="Ohm R.A."/>
            <person name="Martin F."/>
            <person name="Silar P."/>
            <person name="Natvig D.O."/>
            <person name="Lalanne C."/>
            <person name="Gautier V."/>
            <person name="Ament-Velasquez S.L."/>
            <person name="Kruys A."/>
            <person name="Hutchinson M.I."/>
            <person name="Powell A.J."/>
            <person name="Barry K."/>
            <person name="Miller A.N."/>
            <person name="Grigoriev I.V."/>
            <person name="Debuchy R."/>
            <person name="Gladieux P."/>
            <person name="Hiltunen Thoren M."/>
            <person name="Johannesson H."/>
        </authorList>
    </citation>
    <scope>NUCLEOTIDE SEQUENCE</scope>
    <source>
        <strain evidence="3">CBS 508.74</strain>
    </source>
</reference>
<sequence length="551" mass="61406">MSSSFAGQNAGGSGGDGDDSSPKRKATDNPGDSQGNVKRTGHLEGHHVGQLPLSAFIAQAAACASPSQLVSPPIVPYSLRSELREAFRVELKAYRQHFEAATAAIMEEIRTLQGRVEAGRAELAMLQLERDIAKDDAHASGERARYAEEQVRVLDDKLRTADAKLRAAGERLGASEDGEKKLQEKLQVSQEKLRATEEKLRASEEIYKKKAMLAEEETRVAKEETRVAKNETRVAMEKARVAEGDTLTLKLEAQKADVLLSESAELVEGFKDQIKTLKEARESGLNAQSAAEKRMRGAQDRARAAKEQLESSKSEILDLRSQLQAAKVACHATERQLGGEIQSLKRTLNRVESEADGYRDELRKMVAMNDSLKTSLEEQKKRAKEFALPPEMLDDSDMFRRPTPKRPRRDISLEVHPSWKSFAILLYHNLMDIPVSPNGEYSDKEIEAHILEAAASEQAMQRLLELCKAPPWRVDGKWYCFRTAVLNGTWKSCPSHPVPTPCTRHSNCLQIMRQPSGHVTFKELGLKVREESGYLHITALIAKEMSAYPKD</sequence>
<name>A0AAN6YTR7_9PEZI</name>
<gene>
    <name evidence="3" type="ORF">N656DRAFT_768403</name>
</gene>
<evidence type="ECO:0000256" key="2">
    <source>
        <dbReference type="SAM" id="MobiDB-lite"/>
    </source>
</evidence>
<feature type="coiled-coil region" evidence="1">
    <location>
        <begin position="179"/>
        <end position="233"/>
    </location>
</feature>
<evidence type="ECO:0000313" key="4">
    <source>
        <dbReference type="Proteomes" id="UP001302812"/>
    </source>
</evidence>
<dbReference type="SUPFAM" id="SSF57997">
    <property type="entry name" value="Tropomyosin"/>
    <property type="match status" value="1"/>
</dbReference>
<comment type="caution">
    <text evidence="3">The sequence shown here is derived from an EMBL/GenBank/DDBJ whole genome shotgun (WGS) entry which is preliminary data.</text>
</comment>
<dbReference type="RefSeq" id="XP_064670424.1">
    <property type="nucleotide sequence ID" value="XM_064813622.1"/>
</dbReference>
<reference evidence="3" key="2">
    <citation type="submission" date="2023-05" db="EMBL/GenBank/DDBJ databases">
        <authorList>
            <consortium name="Lawrence Berkeley National Laboratory"/>
            <person name="Steindorff A."/>
            <person name="Hensen N."/>
            <person name="Bonometti L."/>
            <person name="Westerberg I."/>
            <person name="Brannstrom I.O."/>
            <person name="Guillou S."/>
            <person name="Cros-Aarteil S."/>
            <person name="Calhoun S."/>
            <person name="Haridas S."/>
            <person name="Kuo A."/>
            <person name="Mondo S."/>
            <person name="Pangilinan J."/>
            <person name="Riley R."/>
            <person name="Labutti K."/>
            <person name="Andreopoulos B."/>
            <person name="Lipzen A."/>
            <person name="Chen C."/>
            <person name="Yanf M."/>
            <person name="Daum C."/>
            <person name="Ng V."/>
            <person name="Clum A."/>
            <person name="Ohm R."/>
            <person name="Martin F."/>
            <person name="Silar P."/>
            <person name="Natvig D."/>
            <person name="Lalanne C."/>
            <person name="Gautier V."/>
            <person name="Ament-Velasquez S.L."/>
            <person name="Kruys A."/>
            <person name="Hutchinson M.I."/>
            <person name="Powell A.J."/>
            <person name="Barry K."/>
            <person name="Miller A.N."/>
            <person name="Grigoriev I.V."/>
            <person name="Debuchy R."/>
            <person name="Gladieux P."/>
            <person name="Thoren M.H."/>
            <person name="Johannesson H."/>
        </authorList>
    </citation>
    <scope>NUCLEOTIDE SEQUENCE</scope>
    <source>
        <strain evidence="3">CBS 508.74</strain>
    </source>
</reference>
<dbReference type="AlphaFoldDB" id="A0AAN6YTR7"/>
<dbReference type="Proteomes" id="UP001302812">
    <property type="component" value="Unassembled WGS sequence"/>
</dbReference>
<protein>
    <submittedName>
        <fullName evidence="3">Uncharacterized protein</fullName>
    </submittedName>
</protein>
<feature type="region of interest" description="Disordered" evidence="2">
    <location>
        <begin position="1"/>
        <end position="41"/>
    </location>
</feature>
<dbReference type="EMBL" id="MU853341">
    <property type="protein sequence ID" value="KAK4112854.1"/>
    <property type="molecule type" value="Genomic_DNA"/>
</dbReference>
<proteinExistence type="predicted"/>